<name>F5YA48_LEAAZ</name>
<dbReference type="HOGENOM" id="CLU_639246_0_0_12"/>
<sequence length="429" mass="46455">MPFLPIYDKFSVMRKQCAVVSLLSLAILFSVLVGCKTLESASLQSGPFKTVYGQGEDLDLTGLVVMGTYSDDSYRQVQVSPANISGYNKHQPGTQNLMINLSGNSLYFSVEVKPLLALTITRPPTKTIYRQGESLDLTGIIVTATWEGIKDGYFPLASLSASSFDPMSLGSQIIRLNGEGVIAEVEVQVRPLSTLAITKLPTKTLYRRGEKLDLTGLELTGTWEGLGSSVIPSSSILVSEFDSIALGNQNIVLSYSGKSANFRVAVVPLQSITVTRTPSKTVYKEGETIDLAGLELTGFWEGIGNSLINIDATTVSGFDTTKAGTQTLRITIENRTATFPITVIGLSYIEIRQLPEKRVYALGESLDISGMIALGIYTDNTNELIPLQQLTISRFDSYRLGEQTIVVSFNGRTATFTITVVQSGAAQPR</sequence>
<dbReference type="InParanoid" id="F5YA48"/>
<dbReference type="InterPro" id="IPR022038">
    <property type="entry name" value="Ig-like_bact"/>
</dbReference>
<feature type="domain" description="Ig-like" evidence="1">
    <location>
        <begin position="277"/>
        <end position="343"/>
    </location>
</feature>
<feature type="domain" description="Ig-like" evidence="1">
    <location>
        <begin position="47"/>
        <end position="112"/>
    </location>
</feature>
<dbReference type="AlphaFoldDB" id="F5YA48"/>
<reference evidence="3" key="1">
    <citation type="submission" date="2009-12" db="EMBL/GenBank/DDBJ databases">
        <title>Complete sequence of Treponema azotonutricium strain ZAS-9.</title>
        <authorList>
            <person name="Tetu S.G."/>
            <person name="Matson E."/>
            <person name="Ren Q."/>
            <person name="Seshadri R."/>
            <person name="Elbourne L."/>
            <person name="Hassan K.A."/>
            <person name="Durkin A."/>
            <person name="Radune D."/>
            <person name="Mohamoud Y."/>
            <person name="Shay R."/>
            <person name="Jin S."/>
            <person name="Zhang X."/>
            <person name="Lucey K."/>
            <person name="Ballor N.R."/>
            <person name="Ottesen E."/>
            <person name="Rosenthal R."/>
            <person name="Allen A."/>
            <person name="Leadbetter J.R."/>
            <person name="Paulsen I.T."/>
        </authorList>
    </citation>
    <scope>NUCLEOTIDE SEQUENCE [LARGE SCALE GENOMIC DNA]</scope>
    <source>
        <strain evidence="3">ATCC BAA-888 / DSM 13862 / ZAS-9</strain>
    </source>
</reference>
<feature type="domain" description="Ig-like" evidence="1">
    <location>
        <begin position="201"/>
        <end position="266"/>
    </location>
</feature>
<proteinExistence type="predicted"/>
<keyword evidence="3" id="KW-1185">Reference proteome</keyword>
<dbReference type="Pfam" id="PF07523">
    <property type="entry name" value="Big_3"/>
    <property type="match status" value="4"/>
</dbReference>
<dbReference type="STRING" id="545695.TREAZ_2012"/>
<feature type="domain" description="Ig-like" evidence="1">
    <location>
        <begin position="355"/>
        <end position="420"/>
    </location>
</feature>
<evidence type="ECO:0000313" key="2">
    <source>
        <dbReference type="EMBL" id="AEF82027.1"/>
    </source>
</evidence>
<dbReference type="EMBL" id="CP001841">
    <property type="protein sequence ID" value="AEF82027.1"/>
    <property type="molecule type" value="Genomic_DNA"/>
</dbReference>
<accession>F5YA48</accession>
<dbReference type="Proteomes" id="UP000009222">
    <property type="component" value="Chromosome"/>
</dbReference>
<dbReference type="Gene3D" id="2.60.40.3630">
    <property type="match status" value="5"/>
</dbReference>
<gene>
    <name evidence="2" type="ordered locus">TREAZ_2012</name>
</gene>
<dbReference type="eggNOG" id="ENOG5030JGG">
    <property type="taxonomic scope" value="Bacteria"/>
</dbReference>
<protein>
    <submittedName>
        <fullName evidence="2">Putative endo-beta-N-acetylglucosaminidase</fullName>
    </submittedName>
</protein>
<reference evidence="2 3" key="2">
    <citation type="journal article" date="2011" name="ISME J.">
        <title>RNA-seq reveals cooperative metabolic interactions between two termite-gut spirochete species in co-culture.</title>
        <authorList>
            <person name="Rosenthal A.Z."/>
            <person name="Matson E.G."/>
            <person name="Eldar A."/>
            <person name="Leadbetter J.R."/>
        </authorList>
    </citation>
    <scope>NUCLEOTIDE SEQUENCE [LARGE SCALE GENOMIC DNA]</scope>
    <source>
        <strain evidence="3">ATCC BAA-888 / DSM 13862 / ZAS-9</strain>
    </source>
</reference>
<dbReference type="KEGG" id="taz:TREAZ_2012"/>
<evidence type="ECO:0000259" key="1">
    <source>
        <dbReference type="Pfam" id="PF07523"/>
    </source>
</evidence>
<evidence type="ECO:0000313" key="3">
    <source>
        <dbReference type="Proteomes" id="UP000009222"/>
    </source>
</evidence>
<organism evidence="2 3">
    <name type="scientific">Leadbettera azotonutricia (strain ATCC BAA-888 / DSM 13862 / ZAS-9)</name>
    <name type="common">Treponema azotonutricium</name>
    <dbReference type="NCBI Taxonomy" id="545695"/>
    <lineage>
        <taxon>Bacteria</taxon>
        <taxon>Pseudomonadati</taxon>
        <taxon>Spirochaetota</taxon>
        <taxon>Spirochaetia</taxon>
        <taxon>Spirochaetales</taxon>
        <taxon>Breznakiellaceae</taxon>
        <taxon>Leadbettera</taxon>
    </lineage>
</organism>